<feature type="region of interest" description="Disordered" evidence="2">
    <location>
        <begin position="314"/>
        <end position="351"/>
    </location>
</feature>
<dbReference type="PANTHER" id="PTHR46044:SF1">
    <property type="entry name" value="CN HYDROLASE DOMAIN-CONTAINING PROTEIN"/>
    <property type="match status" value="1"/>
</dbReference>
<evidence type="ECO:0000313" key="4">
    <source>
        <dbReference type="EMBL" id="MBI3013536.1"/>
    </source>
</evidence>
<gene>
    <name evidence="4" type="ORF">HYY65_00395</name>
</gene>
<evidence type="ECO:0000313" key="5">
    <source>
        <dbReference type="Proteomes" id="UP000741360"/>
    </source>
</evidence>
<sequence length="351" mass="38270">MGDSYRTIRVAAVQAAPVFLDREKTVEKACALIREAGTAGAHLVGFPEGFIPTHPLWFHFHAASSVKGLQFSRELFCNSVEIPGPATEELCQAAREARIYVVMGLCEKTPGRMGTLYNTLLFIDDHGNIMGRHRKLHPTLGERIVHAPGDAEGLRAYQTEFGAVSGLMCGENSNALSIFSLDAQGTTVHVASWPSHFSLSTNMGDTIEVASRALAYQTKSFVLNAVGAISDRMREVLPLTDEHREFLSRHHGGASVVAPRGKLVAGPMGPGEGILYADINIGDIIIPKITQDFSGHYNRFDIFSLNVKVGGNPPLRRLPSERKDGDEEKFLGEPAPQRELPNNVFPLLTSE</sequence>
<dbReference type="Pfam" id="PF00795">
    <property type="entry name" value="CN_hydrolase"/>
    <property type="match status" value="1"/>
</dbReference>
<dbReference type="Proteomes" id="UP000741360">
    <property type="component" value="Unassembled WGS sequence"/>
</dbReference>
<dbReference type="Gene3D" id="3.60.110.10">
    <property type="entry name" value="Carbon-nitrogen hydrolase"/>
    <property type="match status" value="1"/>
</dbReference>
<dbReference type="SUPFAM" id="SSF56317">
    <property type="entry name" value="Carbon-nitrogen hydrolase"/>
    <property type="match status" value="1"/>
</dbReference>
<evidence type="ECO:0000256" key="2">
    <source>
        <dbReference type="SAM" id="MobiDB-lite"/>
    </source>
</evidence>
<feature type="domain" description="CN hydrolase" evidence="3">
    <location>
        <begin position="8"/>
        <end position="281"/>
    </location>
</feature>
<name>A0A932GLW6_UNCTE</name>
<dbReference type="CDD" id="cd07564">
    <property type="entry name" value="nitrilases_CHs"/>
    <property type="match status" value="1"/>
</dbReference>
<dbReference type="InterPro" id="IPR044149">
    <property type="entry name" value="Nitrilases_CHs"/>
</dbReference>
<evidence type="ECO:0000259" key="3">
    <source>
        <dbReference type="PROSITE" id="PS50263"/>
    </source>
</evidence>
<dbReference type="AlphaFoldDB" id="A0A932GLW6"/>
<evidence type="ECO:0000256" key="1">
    <source>
        <dbReference type="ARBA" id="ARBA00008129"/>
    </source>
</evidence>
<dbReference type="PANTHER" id="PTHR46044">
    <property type="entry name" value="NITRILASE"/>
    <property type="match status" value="1"/>
</dbReference>
<reference evidence="4" key="1">
    <citation type="submission" date="2020-07" db="EMBL/GenBank/DDBJ databases">
        <title>Huge and variable diversity of episymbiotic CPR bacteria and DPANN archaea in groundwater ecosystems.</title>
        <authorList>
            <person name="He C.Y."/>
            <person name="Keren R."/>
            <person name="Whittaker M."/>
            <person name="Farag I.F."/>
            <person name="Doudna J."/>
            <person name="Cate J.H.D."/>
            <person name="Banfield J.F."/>
        </authorList>
    </citation>
    <scope>NUCLEOTIDE SEQUENCE</scope>
    <source>
        <strain evidence="4">NC_groundwater_717_Ag_S-0.2um_59_8</strain>
    </source>
</reference>
<accession>A0A932GLW6</accession>
<comment type="caution">
    <text evidence="4">The sequence shown here is derived from an EMBL/GenBank/DDBJ whole genome shotgun (WGS) entry which is preliminary data.</text>
</comment>
<keyword evidence="4" id="KW-0378">Hydrolase</keyword>
<dbReference type="InterPro" id="IPR003010">
    <property type="entry name" value="C-N_Hydrolase"/>
</dbReference>
<organism evidence="4 5">
    <name type="scientific">Tectimicrobiota bacterium</name>
    <dbReference type="NCBI Taxonomy" id="2528274"/>
    <lineage>
        <taxon>Bacteria</taxon>
        <taxon>Pseudomonadati</taxon>
        <taxon>Nitrospinota/Tectimicrobiota group</taxon>
        <taxon>Candidatus Tectimicrobiota</taxon>
    </lineage>
</organism>
<dbReference type="EMBL" id="JACPSX010000006">
    <property type="protein sequence ID" value="MBI3013536.1"/>
    <property type="molecule type" value="Genomic_DNA"/>
</dbReference>
<dbReference type="InterPro" id="IPR036526">
    <property type="entry name" value="C-N_Hydrolase_sf"/>
</dbReference>
<protein>
    <submittedName>
        <fullName evidence="4">Carbon-nitrogen hydrolase family protein</fullName>
    </submittedName>
</protein>
<proteinExistence type="inferred from homology"/>
<comment type="similarity">
    <text evidence="1">Belongs to the carbon-nitrogen hydrolase superfamily. Nitrilase family.</text>
</comment>
<dbReference type="GO" id="GO:0016787">
    <property type="term" value="F:hydrolase activity"/>
    <property type="evidence" value="ECO:0007669"/>
    <property type="project" value="UniProtKB-KW"/>
</dbReference>
<feature type="compositionally biased region" description="Basic and acidic residues" evidence="2">
    <location>
        <begin position="318"/>
        <end position="331"/>
    </location>
</feature>
<dbReference type="PROSITE" id="PS50263">
    <property type="entry name" value="CN_HYDROLASE"/>
    <property type="match status" value="1"/>
</dbReference>